<dbReference type="Proteomes" id="UP000275846">
    <property type="component" value="Unassembled WGS sequence"/>
</dbReference>
<dbReference type="InterPro" id="IPR045334">
    <property type="entry name" value="INTS3"/>
</dbReference>
<dbReference type="GO" id="GO:0005737">
    <property type="term" value="C:cytoplasm"/>
    <property type="evidence" value="ECO:0007669"/>
    <property type="project" value="TreeGrafter"/>
</dbReference>
<evidence type="ECO:0000313" key="3">
    <source>
        <dbReference type="Proteomes" id="UP000275846"/>
    </source>
</evidence>
<accession>A0A183TAA0</accession>
<reference evidence="2 3" key="2">
    <citation type="submission" date="2018-11" db="EMBL/GenBank/DDBJ databases">
        <authorList>
            <consortium name="Pathogen Informatics"/>
        </authorList>
    </citation>
    <scope>NUCLEOTIDE SEQUENCE [LARGE SCALE GENOMIC DNA]</scope>
    <source>
        <strain evidence="2 3">NST_G2</strain>
    </source>
</reference>
<feature type="domain" description="Integrator complex subunit 3 N-terminal" evidence="1">
    <location>
        <begin position="54"/>
        <end position="234"/>
    </location>
</feature>
<dbReference type="InterPro" id="IPR019333">
    <property type="entry name" value="INTS3_N"/>
</dbReference>
<dbReference type="Pfam" id="PF10189">
    <property type="entry name" value="Ints3_N"/>
    <property type="match status" value="2"/>
</dbReference>
<name>A0A183TAA0_SCHSO</name>
<keyword evidence="3" id="KW-1185">Reference proteome</keyword>
<evidence type="ECO:0000313" key="2">
    <source>
        <dbReference type="EMBL" id="VDL99783.1"/>
    </source>
</evidence>
<dbReference type="PANTHER" id="PTHR13587">
    <property type="entry name" value="INTEGRATOR COMPLEX SUBUNIT 3"/>
    <property type="match status" value="1"/>
</dbReference>
<protein>
    <submittedName>
        <fullName evidence="4">SOSS complex subunit A homolog</fullName>
    </submittedName>
</protein>
<evidence type="ECO:0000313" key="4">
    <source>
        <dbReference type="WBParaSite" id="SSLN_0001390201-mRNA-1"/>
    </source>
</evidence>
<dbReference type="AlphaFoldDB" id="A0A183TAA0"/>
<dbReference type="EMBL" id="UYSU01038046">
    <property type="protein sequence ID" value="VDL99783.1"/>
    <property type="molecule type" value="Genomic_DNA"/>
</dbReference>
<proteinExistence type="predicted"/>
<organism evidence="4">
    <name type="scientific">Schistocephalus solidus</name>
    <name type="common">Tapeworm</name>
    <dbReference type="NCBI Taxonomy" id="70667"/>
    <lineage>
        <taxon>Eukaryota</taxon>
        <taxon>Metazoa</taxon>
        <taxon>Spiralia</taxon>
        <taxon>Lophotrochozoa</taxon>
        <taxon>Platyhelminthes</taxon>
        <taxon>Cestoda</taxon>
        <taxon>Eucestoda</taxon>
        <taxon>Diphyllobothriidea</taxon>
        <taxon>Diphyllobothriidae</taxon>
        <taxon>Schistocephalus</taxon>
    </lineage>
</organism>
<dbReference type="STRING" id="70667.A0A183TAA0"/>
<dbReference type="WBParaSite" id="SSLN_0001390201-mRNA-1">
    <property type="protein sequence ID" value="SSLN_0001390201-mRNA-1"/>
    <property type="gene ID" value="SSLN_0001390201"/>
</dbReference>
<dbReference type="PANTHER" id="PTHR13587:SF7">
    <property type="entry name" value="INTEGRATOR COMPLEX SUBUNIT 3"/>
    <property type="match status" value="1"/>
</dbReference>
<gene>
    <name evidence="2" type="ORF">SSLN_LOCUS13398</name>
</gene>
<evidence type="ECO:0000259" key="1">
    <source>
        <dbReference type="Pfam" id="PF10189"/>
    </source>
</evidence>
<sequence length="433" mass="47962">MSAHHLHFNNELAHQLGNVPVTDAGISVEHHWCQLRKTIQFTTLDANRSGTDEERRALQAGLLYLGLTEPDPRRSACTDIVLTARDNLNYALSELTRLVAEAWPKMPQHVRSNLLSILAELIAIRGASVELLMLHLYRRMPTGDLSPSNIWLIETVLDLLMRNREWLESSDRQPFLLPLTVYTFLRLIPDHYNLPNPLNSSSIATKSDTPTSLNETITALRLRESTFIVDLLRKNCPIANYNIKMALFFDWLFFKPNDCIMNVEPAILAITNNLSARSQPFALSLVDFLTKVATTFHPPLNDRISASIRAGLEDMLRLGVIRSLNPLMDFLLRAFPEVYRSFSALIGPVIDSTILTPTAALPAGAGPNSVNSVQPPVGVTGAAATATAETSLHKLTTSQSVDPESSKSTAFVSSDNCIENLVNKLLHSLMNAH</sequence>
<reference evidence="4" key="1">
    <citation type="submission" date="2016-06" db="UniProtKB">
        <authorList>
            <consortium name="WormBaseParasite"/>
        </authorList>
    </citation>
    <scope>IDENTIFICATION</scope>
</reference>
<feature type="domain" description="Integrator complex subunit 3 N-terminal" evidence="1">
    <location>
        <begin position="237"/>
        <end position="329"/>
    </location>
</feature>
<dbReference type="OrthoDB" id="2021145at2759"/>